<sequence length="95" mass="11081">MQQAVPGTSTFSRRRLSTGFKHLVGDTQTTFSSFMARWKTFFVFCLVESRPATHEFWRLCRNAFDENSDENAPGKRYMLRACKKAERRGHPCVEQ</sequence>
<dbReference type="AlphaFoldDB" id="W9QHD4"/>
<organism evidence="1">
    <name type="scientific">Fusarium oxysporum f. sp. pisi HDV247</name>
    <dbReference type="NCBI Taxonomy" id="1080344"/>
    <lineage>
        <taxon>Eukaryota</taxon>
        <taxon>Fungi</taxon>
        <taxon>Dikarya</taxon>
        <taxon>Ascomycota</taxon>
        <taxon>Pezizomycotina</taxon>
        <taxon>Sordariomycetes</taxon>
        <taxon>Hypocreomycetidae</taxon>
        <taxon>Hypocreales</taxon>
        <taxon>Nectriaceae</taxon>
        <taxon>Fusarium</taxon>
        <taxon>Fusarium oxysporum species complex</taxon>
    </lineage>
</organism>
<reference evidence="1" key="1">
    <citation type="submission" date="2011-10" db="EMBL/GenBank/DDBJ databases">
        <title>The Genome Sequence of Fusarium oxysporum HDV247.</title>
        <authorList>
            <consortium name="The Broad Institute Genome Sequencing Platform"/>
            <person name="Ma L.-J."/>
            <person name="Gale L.R."/>
            <person name="Schwartz D.C."/>
            <person name="Zhou S."/>
            <person name="Corby-Kistler H."/>
            <person name="Young S.K."/>
            <person name="Zeng Q."/>
            <person name="Gargeya S."/>
            <person name="Fitzgerald M."/>
            <person name="Haas B."/>
            <person name="Abouelleil A."/>
            <person name="Alvarado L."/>
            <person name="Arachchi H.M."/>
            <person name="Berlin A."/>
            <person name="Brown A."/>
            <person name="Chapman S.B."/>
            <person name="Chen Z."/>
            <person name="Dunbar C."/>
            <person name="Freedman E."/>
            <person name="Gearin G."/>
            <person name="Goldberg J."/>
            <person name="Griggs A."/>
            <person name="Gujja S."/>
            <person name="Heiman D."/>
            <person name="Howarth C."/>
            <person name="Larson L."/>
            <person name="Lui A."/>
            <person name="MacDonald P.J.P."/>
            <person name="Montmayeur A."/>
            <person name="Murphy C."/>
            <person name="Neiman D."/>
            <person name="Pearson M."/>
            <person name="Priest M."/>
            <person name="Roberts A."/>
            <person name="Saif S."/>
            <person name="Shea T."/>
            <person name="Shenoy N."/>
            <person name="Sisk P."/>
            <person name="Stolte C."/>
            <person name="Sykes S."/>
            <person name="Wortman J."/>
            <person name="Nusbaum C."/>
            <person name="Birren B."/>
        </authorList>
    </citation>
    <scope>NUCLEOTIDE SEQUENCE [LARGE SCALE GENOMIC DNA]</scope>
    <source>
        <strain evidence="1">HDV247</strain>
    </source>
</reference>
<protein>
    <submittedName>
        <fullName evidence="1">Uncharacterized protein</fullName>
    </submittedName>
</protein>
<gene>
    <name evidence="1" type="ORF">FOVG_01933</name>
</gene>
<reference evidence="1" key="2">
    <citation type="submission" date="2012-05" db="EMBL/GenBank/DDBJ databases">
        <title>Annotation of the Genome Sequence of Fusarium oxysporum HDV247.</title>
        <authorList>
            <consortium name="The Broad Institute Genomics Platform"/>
            <person name="Ma L.-J."/>
            <person name="Corby-Kistler H."/>
            <person name="Broz K."/>
            <person name="Gale L.R."/>
            <person name="Jonkers W."/>
            <person name="O'Donnell K."/>
            <person name="Ploetz R."/>
            <person name="Steinberg C."/>
            <person name="Schwartz D.C."/>
            <person name="VanEtten H."/>
            <person name="Zhou S."/>
            <person name="Young S.K."/>
            <person name="Zeng Q."/>
            <person name="Gargeya S."/>
            <person name="Fitzgerald M."/>
            <person name="Abouelleil A."/>
            <person name="Alvarado L."/>
            <person name="Chapman S.B."/>
            <person name="Gainer-Dewar J."/>
            <person name="Goldberg J."/>
            <person name="Griggs A."/>
            <person name="Gujja S."/>
            <person name="Hansen M."/>
            <person name="Howarth C."/>
            <person name="Imamovic A."/>
            <person name="Ireland A."/>
            <person name="Larimer J."/>
            <person name="McCowan C."/>
            <person name="Murphy C."/>
            <person name="Pearson M."/>
            <person name="Poon T.W."/>
            <person name="Priest M."/>
            <person name="Roberts A."/>
            <person name="Saif S."/>
            <person name="Shea T."/>
            <person name="Sykes S."/>
            <person name="Wortman J."/>
            <person name="Nusbaum C."/>
            <person name="Birren B."/>
        </authorList>
    </citation>
    <scope>NUCLEOTIDE SEQUENCE</scope>
    <source>
        <strain evidence="1">HDV247</strain>
    </source>
</reference>
<name>W9QHD4_FUSOX</name>
<dbReference type="EMBL" id="JH650968">
    <property type="protein sequence ID" value="EXA54481.1"/>
    <property type="molecule type" value="Genomic_DNA"/>
</dbReference>
<accession>W9QHD4</accession>
<proteinExistence type="predicted"/>
<evidence type="ECO:0000313" key="1">
    <source>
        <dbReference type="EMBL" id="EXA54481.1"/>
    </source>
</evidence>
<dbReference type="Proteomes" id="UP000030751">
    <property type="component" value="Unassembled WGS sequence"/>
</dbReference>
<dbReference type="HOGENOM" id="CLU_2372901_0_0_1"/>